<reference evidence="1 2" key="1">
    <citation type="submission" date="2018-01" db="EMBL/GenBank/DDBJ databases">
        <title>Complete genome sequence of Salinigranum rubrum GX10T, an extremely halophilic archaeon isolated from a marine solar saltern.</title>
        <authorList>
            <person name="Han S."/>
        </authorList>
    </citation>
    <scope>NUCLEOTIDE SEQUENCE [LARGE SCALE GENOMIC DNA]</scope>
    <source>
        <strain evidence="1 2">GX10</strain>
    </source>
</reference>
<protein>
    <submittedName>
        <fullName evidence="1">Uncharacterized protein</fullName>
    </submittedName>
</protein>
<dbReference type="InterPro" id="IPR058821">
    <property type="entry name" value="Double_WHD-containing_halo"/>
</dbReference>
<dbReference type="EMBL" id="CP026309">
    <property type="protein sequence ID" value="AUV82943.1"/>
    <property type="molecule type" value="Genomic_DNA"/>
</dbReference>
<keyword evidence="2" id="KW-1185">Reference proteome</keyword>
<evidence type="ECO:0000313" key="2">
    <source>
        <dbReference type="Proteomes" id="UP000236584"/>
    </source>
</evidence>
<sequence length="173" mass="19731">MTRFKLVPEPPDSVERVAEAQRAVPLVPGTEDDCCARLVRRLGFPSRDVARTWLTFLRALELAEERDAGFVRLSRDPTREHLQRSLLDRVYGAQEVLDALGAEPSGADAVFERFEERVPEWEHYKDPSGWRETWRERVGYLLGWLVLLDLAEHRDDGYVAGRGVDSDGSDEPP</sequence>
<dbReference type="GeneID" id="35593607"/>
<dbReference type="Pfam" id="PF25947">
    <property type="entry name" value="WHD_halo_double"/>
    <property type="match status" value="1"/>
</dbReference>
<dbReference type="AlphaFoldDB" id="A0A2I8VLY5"/>
<organism evidence="1 2">
    <name type="scientific">Salinigranum rubrum</name>
    <dbReference type="NCBI Taxonomy" id="755307"/>
    <lineage>
        <taxon>Archaea</taxon>
        <taxon>Methanobacteriati</taxon>
        <taxon>Methanobacteriota</taxon>
        <taxon>Stenosarchaea group</taxon>
        <taxon>Halobacteria</taxon>
        <taxon>Halobacteriales</taxon>
        <taxon>Haloferacaceae</taxon>
        <taxon>Salinigranum</taxon>
    </lineage>
</organism>
<proteinExistence type="predicted"/>
<dbReference type="Proteomes" id="UP000236584">
    <property type="component" value="Chromosome"/>
</dbReference>
<dbReference type="RefSeq" id="WP_103426632.1">
    <property type="nucleotide sequence ID" value="NZ_CP026309.1"/>
</dbReference>
<name>A0A2I8VLY5_9EURY</name>
<accession>A0A2I8VLY5</accession>
<dbReference type="OrthoDB" id="170219at2157"/>
<gene>
    <name evidence="1" type="ORF">C2R22_15905</name>
</gene>
<dbReference type="KEGG" id="srub:C2R22_15905"/>
<evidence type="ECO:0000313" key="1">
    <source>
        <dbReference type="EMBL" id="AUV82943.1"/>
    </source>
</evidence>